<keyword evidence="4" id="KW-0963">Cytoplasm</keyword>
<evidence type="ECO:0000256" key="10">
    <source>
        <dbReference type="ARBA" id="ARBA00022723"/>
    </source>
</evidence>
<keyword evidence="13" id="KW-1015">Disulfide bond</keyword>
<keyword evidence="6" id="KW-0489">Methyltransferase</keyword>
<dbReference type="SFLD" id="SFLDF00275">
    <property type="entry name" value="adenosine_C2_methyltransferase"/>
    <property type="match status" value="1"/>
</dbReference>
<dbReference type="FunFam" id="3.20.20.70:FF:000014">
    <property type="entry name" value="Probable dual-specificity RNA methyltransferase RlmN"/>
    <property type="match status" value="1"/>
</dbReference>
<dbReference type="InterPro" id="IPR058240">
    <property type="entry name" value="rSAM_sf"/>
</dbReference>
<dbReference type="SUPFAM" id="SSF102114">
    <property type="entry name" value="Radical SAM enzymes"/>
    <property type="match status" value="1"/>
</dbReference>
<evidence type="ECO:0000256" key="11">
    <source>
        <dbReference type="ARBA" id="ARBA00023004"/>
    </source>
</evidence>
<feature type="domain" description="Radical SAM core" evidence="15">
    <location>
        <begin position="90"/>
        <end position="313"/>
    </location>
</feature>
<dbReference type="GO" id="GO:0046872">
    <property type="term" value="F:metal ion binding"/>
    <property type="evidence" value="ECO:0007669"/>
    <property type="project" value="UniProtKB-KW"/>
</dbReference>
<dbReference type="GO" id="GO:0008173">
    <property type="term" value="F:RNA methyltransferase activity"/>
    <property type="evidence" value="ECO:0007669"/>
    <property type="project" value="InterPro"/>
</dbReference>
<evidence type="ECO:0000256" key="3">
    <source>
        <dbReference type="ARBA" id="ARBA00022485"/>
    </source>
</evidence>
<evidence type="ECO:0000256" key="7">
    <source>
        <dbReference type="ARBA" id="ARBA00022679"/>
    </source>
</evidence>
<dbReference type="HAMAP" id="MF_01849">
    <property type="entry name" value="RNA_methyltr_RlmN"/>
    <property type="match status" value="1"/>
</dbReference>
<dbReference type="PANTHER" id="PTHR30544">
    <property type="entry name" value="23S RRNA METHYLTRANSFERASE"/>
    <property type="match status" value="1"/>
</dbReference>
<evidence type="ECO:0000256" key="6">
    <source>
        <dbReference type="ARBA" id="ARBA00022603"/>
    </source>
</evidence>
<comment type="cofactor">
    <cofactor evidence="1">
        <name>[4Fe-4S] cluster</name>
        <dbReference type="ChEBI" id="CHEBI:49883"/>
    </cofactor>
</comment>
<reference evidence="16" key="1">
    <citation type="submission" date="2020-05" db="EMBL/GenBank/DDBJ databases">
        <authorList>
            <person name="Chiriac C."/>
            <person name="Salcher M."/>
            <person name="Ghai R."/>
            <person name="Kavagutti S V."/>
        </authorList>
    </citation>
    <scope>NUCLEOTIDE SEQUENCE</scope>
</reference>
<keyword evidence="10" id="KW-0479">Metal-binding</keyword>
<dbReference type="InterPro" id="IPR048641">
    <property type="entry name" value="RlmN_N"/>
</dbReference>
<keyword evidence="8" id="KW-0949">S-adenosyl-L-methionine</keyword>
<accession>A0A6J7D3G5</accession>
<dbReference type="GO" id="GO:0030488">
    <property type="term" value="P:tRNA methylation"/>
    <property type="evidence" value="ECO:0007669"/>
    <property type="project" value="InterPro"/>
</dbReference>
<keyword evidence="11" id="KW-0408">Iron</keyword>
<evidence type="ECO:0000256" key="13">
    <source>
        <dbReference type="ARBA" id="ARBA00023157"/>
    </source>
</evidence>
<evidence type="ECO:0000256" key="8">
    <source>
        <dbReference type="ARBA" id="ARBA00022691"/>
    </source>
</evidence>
<dbReference type="InterPro" id="IPR004383">
    <property type="entry name" value="rRNA_lsu_MTrfase_RlmN/Cfr"/>
</dbReference>
<dbReference type="NCBIfam" id="TIGR00048">
    <property type="entry name" value="rRNA_mod_RlmN"/>
    <property type="match status" value="1"/>
</dbReference>
<feature type="compositionally biased region" description="Low complexity" evidence="14">
    <location>
        <begin position="326"/>
        <end position="356"/>
    </location>
</feature>
<evidence type="ECO:0000256" key="1">
    <source>
        <dbReference type="ARBA" id="ARBA00001966"/>
    </source>
</evidence>
<evidence type="ECO:0000256" key="12">
    <source>
        <dbReference type="ARBA" id="ARBA00023014"/>
    </source>
</evidence>
<evidence type="ECO:0000256" key="2">
    <source>
        <dbReference type="ARBA" id="ARBA00004496"/>
    </source>
</evidence>
<dbReference type="EMBL" id="CAFBLU010000003">
    <property type="protein sequence ID" value="CAB4863494.1"/>
    <property type="molecule type" value="Genomic_DNA"/>
</dbReference>
<evidence type="ECO:0000256" key="5">
    <source>
        <dbReference type="ARBA" id="ARBA00022552"/>
    </source>
</evidence>
<comment type="subcellular location">
    <subcellularLocation>
        <location evidence="2">Cytoplasm</location>
    </subcellularLocation>
</comment>
<name>A0A6J7D3G5_9ZZZZ</name>
<keyword evidence="9" id="KW-0819">tRNA processing</keyword>
<dbReference type="SMART" id="SM00729">
    <property type="entry name" value="Elp3"/>
    <property type="match status" value="1"/>
</dbReference>
<evidence type="ECO:0000256" key="9">
    <source>
        <dbReference type="ARBA" id="ARBA00022694"/>
    </source>
</evidence>
<dbReference type="InterPro" id="IPR013785">
    <property type="entry name" value="Aldolase_TIM"/>
</dbReference>
<dbReference type="Pfam" id="PF21016">
    <property type="entry name" value="RlmN_N"/>
    <property type="match status" value="1"/>
</dbReference>
<dbReference type="InterPro" id="IPR007197">
    <property type="entry name" value="rSAM"/>
</dbReference>
<protein>
    <submittedName>
        <fullName evidence="16">Unannotated protein</fullName>
    </submittedName>
</protein>
<dbReference type="InterPro" id="IPR040072">
    <property type="entry name" value="Methyltransferase_A"/>
</dbReference>
<dbReference type="PANTHER" id="PTHR30544:SF5">
    <property type="entry name" value="RADICAL SAM CORE DOMAIN-CONTAINING PROTEIN"/>
    <property type="match status" value="1"/>
</dbReference>
<dbReference type="SFLD" id="SFLDG01062">
    <property type="entry name" value="methyltransferase_(Class_A)"/>
    <property type="match status" value="1"/>
</dbReference>
<dbReference type="CDD" id="cd01335">
    <property type="entry name" value="Radical_SAM"/>
    <property type="match status" value="1"/>
</dbReference>
<dbReference type="SFLD" id="SFLDS00029">
    <property type="entry name" value="Radical_SAM"/>
    <property type="match status" value="1"/>
</dbReference>
<feature type="region of interest" description="Disordered" evidence="14">
    <location>
        <begin position="323"/>
        <end position="356"/>
    </location>
</feature>
<dbReference type="Gene3D" id="3.20.20.70">
    <property type="entry name" value="Aldolase class I"/>
    <property type="match status" value="1"/>
</dbReference>
<evidence type="ECO:0000313" key="16">
    <source>
        <dbReference type="EMBL" id="CAB4863494.1"/>
    </source>
</evidence>
<dbReference type="Gene3D" id="1.10.150.530">
    <property type="match status" value="1"/>
</dbReference>
<keyword evidence="3" id="KW-0004">4Fe-4S</keyword>
<gene>
    <name evidence="16" type="ORF">UFOPK3444_00313</name>
</gene>
<sequence length="356" mass="38497">MDRKLLSSALDAQNEPAYRADQIWAWLAGGASSWDEMTNLSKELRQSLSKAVPLSTLHATDEAKSKDGTVKVLFNTDDGRPVEAVLMRYGDGRRSICVSSQSGCPLTCTFCATGTMKFGRNLTTDEILDQALHLRRIEDIDHCVFMGMGEPMMNLDNVLEACERLPDLGISTRHTAISTVGWVPGIRRLTQEGGQIRLALSLHAPNDALRSKIMPINDKHPIAEVMDACDEYAAKHRRKVFIEYVMLKGVNDSPELAIELAELLNSKTYKVNLIPYNPTGSYDGSDKDTIENFSAILNGKGVTATVRLTRGQDIAAACGQLAAGKSMSGSISESTSGESSSEASGSTDSGSDSLSD</sequence>
<evidence type="ECO:0000259" key="15">
    <source>
        <dbReference type="PROSITE" id="PS51918"/>
    </source>
</evidence>
<dbReference type="InterPro" id="IPR027492">
    <property type="entry name" value="RNA_MTrfase_RlmN"/>
</dbReference>
<dbReference type="AlphaFoldDB" id="A0A6J7D3G5"/>
<organism evidence="16">
    <name type="scientific">freshwater metagenome</name>
    <dbReference type="NCBI Taxonomy" id="449393"/>
    <lineage>
        <taxon>unclassified sequences</taxon>
        <taxon>metagenomes</taxon>
        <taxon>ecological metagenomes</taxon>
    </lineage>
</organism>
<proteinExistence type="inferred from homology"/>
<dbReference type="GO" id="GO:0051539">
    <property type="term" value="F:4 iron, 4 sulfur cluster binding"/>
    <property type="evidence" value="ECO:0007669"/>
    <property type="project" value="UniProtKB-KW"/>
</dbReference>
<dbReference type="Pfam" id="PF04055">
    <property type="entry name" value="Radical_SAM"/>
    <property type="match status" value="1"/>
</dbReference>
<keyword evidence="7" id="KW-0808">Transferase</keyword>
<dbReference type="PROSITE" id="PS51918">
    <property type="entry name" value="RADICAL_SAM"/>
    <property type="match status" value="1"/>
</dbReference>
<dbReference type="InterPro" id="IPR006638">
    <property type="entry name" value="Elp3/MiaA/NifB-like_rSAM"/>
</dbReference>
<dbReference type="GO" id="GO:0070475">
    <property type="term" value="P:rRNA base methylation"/>
    <property type="evidence" value="ECO:0007669"/>
    <property type="project" value="InterPro"/>
</dbReference>
<keyword evidence="5" id="KW-0698">rRNA processing</keyword>
<keyword evidence="12" id="KW-0411">Iron-sulfur</keyword>
<evidence type="ECO:0000256" key="14">
    <source>
        <dbReference type="SAM" id="MobiDB-lite"/>
    </source>
</evidence>
<dbReference type="GO" id="GO:0005737">
    <property type="term" value="C:cytoplasm"/>
    <property type="evidence" value="ECO:0007669"/>
    <property type="project" value="UniProtKB-SubCell"/>
</dbReference>
<dbReference type="PIRSF" id="PIRSF006004">
    <property type="entry name" value="CHP00048"/>
    <property type="match status" value="1"/>
</dbReference>
<evidence type="ECO:0000256" key="4">
    <source>
        <dbReference type="ARBA" id="ARBA00022490"/>
    </source>
</evidence>